<evidence type="ECO:0000256" key="1">
    <source>
        <dbReference type="SAM" id="MobiDB-lite"/>
    </source>
</evidence>
<dbReference type="AlphaFoldDB" id="A0A9N7UXH0"/>
<name>A0A9N7UXH0_PLEPL</name>
<keyword evidence="3" id="KW-1185">Reference proteome</keyword>
<comment type="caution">
    <text evidence="2">The sequence shown here is derived from an EMBL/GenBank/DDBJ whole genome shotgun (WGS) entry which is preliminary data.</text>
</comment>
<feature type="compositionally biased region" description="Polar residues" evidence="1">
    <location>
        <begin position="128"/>
        <end position="141"/>
    </location>
</feature>
<sequence>MSTSDAGELRLRAAPPARSTTRTLRTRDQQVETVERLQPENHIAVEIPKVQDRPRASISQEGAHRAQHFGADRIRQREVNFQKPYGQRFSSSLLITLSRDPNLDKPHLIWKSDSCLNRLTEPQRAETENGSCQVNSRSSAPDTPAETHSYCHLPQTKPFLATKEKDVITVGCNELETTRHLNNPKHFPISKFRKSTHKYISSVPHYPQDFQHTDGERREVSIPVT</sequence>
<protein>
    <submittedName>
        <fullName evidence="2">Uncharacterized protein</fullName>
    </submittedName>
</protein>
<dbReference type="Proteomes" id="UP001153269">
    <property type="component" value="Unassembled WGS sequence"/>
</dbReference>
<feature type="region of interest" description="Disordered" evidence="1">
    <location>
        <begin position="122"/>
        <end position="148"/>
    </location>
</feature>
<feature type="region of interest" description="Disordered" evidence="1">
    <location>
        <begin position="1"/>
        <end position="23"/>
    </location>
</feature>
<reference evidence="2" key="1">
    <citation type="submission" date="2020-03" db="EMBL/GenBank/DDBJ databases">
        <authorList>
            <person name="Weist P."/>
        </authorList>
    </citation>
    <scope>NUCLEOTIDE SEQUENCE</scope>
</reference>
<accession>A0A9N7UXH0</accession>
<evidence type="ECO:0000313" key="3">
    <source>
        <dbReference type="Proteomes" id="UP001153269"/>
    </source>
</evidence>
<gene>
    <name evidence="2" type="ORF">PLEPLA_LOCUS26124</name>
</gene>
<proteinExistence type="predicted"/>
<evidence type="ECO:0000313" key="2">
    <source>
        <dbReference type="EMBL" id="CAB1438170.1"/>
    </source>
</evidence>
<dbReference type="EMBL" id="CADEAL010002113">
    <property type="protein sequence ID" value="CAB1438170.1"/>
    <property type="molecule type" value="Genomic_DNA"/>
</dbReference>
<organism evidence="2 3">
    <name type="scientific">Pleuronectes platessa</name>
    <name type="common">European plaice</name>
    <dbReference type="NCBI Taxonomy" id="8262"/>
    <lineage>
        <taxon>Eukaryota</taxon>
        <taxon>Metazoa</taxon>
        <taxon>Chordata</taxon>
        <taxon>Craniata</taxon>
        <taxon>Vertebrata</taxon>
        <taxon>Euteleostomi</taxon>
        <taxon>Actinopterygii</taxon>
        <taxon>Neopterygii</taxon>
        <taxon>Teleostei</taxon>
        <taxon>Neoteleostei</taxon>
        <taxon>Acanthomorphata</taxon>
        <taxon>Carangaria</taxon>
        <taxon>Pleuronectiformes</taxon>
        <taxon>Pleuronectoidei</taxon>
        <taxon>Pleuronectidae</taxon>
        <taxon>Pleuronectes</taxon>
    </lineage>
</organism>